<evidence type="ECO:0000256" key="1">
    <source>
        <dbReference type="SAM" id="Phobius"/>
    </source>
</evidence>
<feature type="transmembrane region" description="Helical" evidence="1">
    <location>
        <begin position="20"/>
        <end position="36"/>
    </location>
</feature>
<dbReference type="RefSeq" id="WP_310259136.1">
    <property type="nucleotide sequence ID" value="NZ_JAVDWA010000004.1"/>
</dbReference>
<name>A0ABU1U278_9BACL</name>
<dbReference type="EMBL" id="JAVDWA010000004">
    <property type="protein sequence ID" value="MDR7073592.1"/>
    <property type="molecule type" value="Genomic_DNA"/>
</dbReference>
<evidence type="ECO:0000313" key="3">
    <source>
        <dbReference type="Proteomes" id="UP001258181"/>
    </source>
</evidence>
<reference evidence="2 3" key="1">
    <citation type="submission" date="2023-07" db="EMBL/GenBank/DDBJ databases">
        <title>Sorghum-associated microbial communities from plants grown in Nebraska, USA.</title>
        <authorList>
            <person name="Schachtman D."/>
        </authorList>
    </citation>
    <scope>NUCLEOTIDE SEQUENCE [LARGE SCALE GENOMIC DNA]</scope>
    <source>
        <strain evidence="2 3">BE211</strain>
    </source>
</reference>
<accession>A0ABU1U278</accession>
<keyword evidence="1" id="KW-0812">Transmembrane</keyword>
<protein>
    <recommendedName>
        <fullName evidence="4">YrhC-like protein</fullName>
    </recommendedName>
</protein>
<dbReference type="Pfam" id="PF14143">
    <property type="entry name" value="YrhC"/>
    <property type="match status" value="1"/>
</dbReference>
<comment type="caution">
    <text evidence="2">The sequence shown here is derived from an EMBL/GenBank/DDBJ whole genome shotgun (WGS) entry which is preliminary data.</text>
</comment>
<keyword evidence="1" id="KW-0472">Membrane</keyword>
<dbReference type="InterPro" id="IPR025418">
    <property type="entry name" value="YrhC-like"/>
</dbReference>
<proteinExistence type="predicted"/>
<keyword evidence="1" id="KW-1133">Transmembrane helix</keyword>
<evidence type="ECO:0000313" key="2">
    <source>
        <dbReference type="EMBL" id="MDR7073592.1"/>
    </source>
</evidence>
<sequence>MNNNMTKELKNKIADYQRFGFILLAVSTFFYVGLVLPEDKSFIQSVTLGSASLICLSFTALMYNTVRKCKVKLQEISN</sequence>
<organism evidence="2 3">
    <name type="scientific">Fictibacillus barbaricus</name>
    <dbReference type="NCBI Taxonomy" id="182136"/>
    <lineage>
        <taxon>Bacteria</taxon>
        <taxon>Bacillati</taxon>
        <taxon>Bacillota</taxon>
        <taxon>Bacilli</taxon>
        <taxon>Bacillales</taxon>
        <taxon>Fictibacillaceae</taxon>
        <taxon>Fictibacillus</taxon>
    </lineage>
</organism>
<keyword evidence="3" id="KW-1185">Reference proteome</keyword>
<dbReference type="Proteomes" id="UP001258181">
    <property type="component" value="Unassembled WGS sequence"/>
</dbReference>
<evidence type="ECO:0008006" key="4">
    <source>
        <dbReference type="Google" id="ProtNLM"/>
    </source>
</evidence>
<feature type="transmembrane region" description="Helical" evidence="1">
    <location>
        <begin position="42"/>
        <end position="63"/>
    </location>
</feature>
<gene>
    <name evidence="2" type="ORF">J2X07_002579</name>
</gene>